<sequence length="157" mass="17472">MYVYMHPDRDTKINQAQIPGTNNTRARSVFVNKPMETDPEPVRGRTSIAESESVWTKMFSRAMDMVSDTLKEVDDETIIDVAMTTICEEDEREIDLTALLADALVMYMQASGLDGPPNGIKPVIEMLDPPTIETAKTIGDSLSDVVKDENTSPFLRS</sequence>
<dbReference type="HOGENOM" id="CLU_1677677_0_0_1"/>
<accession>A0A0D2HBZ6</accession>
<dbReference type="GeneID" id="27703937"/>
<name>A0A0D2HBZ6_CLAB1</name>
<dbReference type="AlphaFoldDB" id="A0A0D2HBZ6"/>
<protein>
    <submittedName>
        <fullName evidence="1">Uncharacterized protein</fullName>
    </submittedName>
</protein>
<evidence type="ECO:0000313" key="2">
    <source>
        <dbReference type="Proteomes" id="UP000053789"/>
    </source>
</evidence>
<keyword evidence="2" id="KW-1185">Reference proteome</keyword>
<dbReference type="Proteomes" id="UP000053789">
    <property type="component" value="Unassembled WGS sequence"/>
</dbReference>
<dbReference type="EMBL" id="KN846999">
    <property type="protein sequence ID" value="KIW88440.1"/>
    <property type="molecule type" value="Genomic_DNA"/>
</dbReference>
<dbReference type="VEuPathDB" id="FungiDB:Z519_11009"/>
<proteinExistence type="predicted"/>
<organism evidence="1 2">
    <name type="scientific">Cladophialophora bantiana (strain ATCC 10958 / CBS 173.52 / CDC B-1940 / NIH 8579)</name>
    <name type="common">Xylohypha bantiana</name>
    <dbReference type="NCBI Taxonomy" id="1442370"/>
    <lineage>
        <taxon>Eukaryota</taxon>
        <taxon>Fungi</taxon>
        <taxon>Dikarya</taxon>
        <taxon>Ascomycota</taxon>
        <taxon>Pezizomycotina</taxon>
        <taxon>Eurotiomycetes</taxon>
        <taxon>Chaetothyriomycetidae</taxon>
        <taxon>Chaetothyriales</taxon>
        <taxon>Herpotrichiellaceae</taxon>
        <taxon>Cladophialophora</taxon>
    </lineage>
</organism>
<dbReference type="RefSeq" id="XP_016615109.1">
    <property type="nucleotide sequence ID" value="XM_016768722.1"/>
</dbReference>
<gene>
    <name evidence="1" type="ORF">Z519_11009</name>
</gene>
<reference evidence="1" key="1">
    <citation type="submission" date="2015-01" db="EMBL/GenBank/DDBJ databases">
        <title>The Genome Sequence of Cladophialophora bantiana CBS 173.52.</title>
        <authorList>
            <consortium name="The Broad Institute Genomics Platform"/>
            <person name="Cuomo C."/>
            <person name="de Hoog S."/>
            <person name="Gorbushina A."/>
            <person name="Stielow B."/>
            <person name="Teixiera M."/>
            <person name="Abouelleil A."/>
            <person name="Chapman S.B."/>
            <person name="Priest M."/>
            <person name="Young S.K."/>
            <person name="Wortman J."/>
            <person name="Nusbaum C."/>
            <person name="Birren B."/>
        </authorList>
    </citation>
    <scope>NUCLEOTIDE SEQUENCE [LARGE SCALE GENOMIC DNA]</scope>
    <source>
        <strain evidence="1">CBS 173.52</strain>
    </source>
</reference>
<evidence type="ECO:0000313" key="1">
    <source>
        <dbReference type="EMBL" id="KIW88440.1"/>
    </source>
</evidence>